<evidence type="ECO:0000313" key="1">
    <source>
        <dbReference type="EMBL" id="KAI4819757.1"/>
    </source>
</evidence>
<feature type="non-terminal residue" evidence="1">
    <location>
        <position position="1"/>
    </location>
</feature>
<dbReference type="EMBL" id="CM043794">
    <property type="protein sequence ID" value="KAI4819757.1"/>
    <property type="molecule type" value="Genomic_DNA"/>
</dbReference>
<protein>
    <submittedName>
        <fullName evidence="1">Uncharacterized protein</fullName>
    </submittedName>
</protein>
<evidence type="ECO:0000313" key="2">
    <source>
        <dbReference type="Proteomes" id="UP001057452"/>
    </source>
</evidence>
<sequence>TSEPQADYQPPRGCPSLDLTGALPCWLPFFTVPLVNLHLNWPLHCHIYGDELGCRGPGVTSKTPVPCYADDGIYANMRISK</sequence>
<proteinExistence type="predicted"/>
<accession>A0ACB9X1S2</accession>
<comment type="caution">
    <text evidence="1">The sequence shown here is derived from an EMBL/GenBank/DDBJ whole genome shotgun (WGS) entry which is preliminary data.</text>
</comment>
<name>A0ACB9X1S2_CHAAC</name>
<dbReference type="Proteomes" id="UP001057452">
    <property type="component" value="Chromosome 10"/>
</dbReference>
<reference evidence="1" key="1">
    <citation type="submission" date="2022-05" db="EMBL/GenBank/DDBJ databases">
        <title>Chromosome-level genome of Chaenocephalus aceratus.</title>
        <authorList>
            <person name="Park H."/>
        </authorList>
    </citation>
    <scope>NUCLEOTIDE SEQUENCE</scope>
    <source>
        <strain evidence="1">KU_202001</strain>
    </source>
</reference>
<gene>
    <name evidence="1" type="ORF">KUCAC02_004992</name>
</gene>
<organism evidence="1 2">
    <name type="scientific">Chaenocephalus aceratus</name>
    <name type="common">Blackfin icefish</name>
    <name type="synonym">Chaenichthys aceratus</name>
    <dbReference type="NCBI Taxonomy" id="36190"/>
    <lineage>
        <taxon>Eukaryota</taxon>
        <taxon>Metazoa</taxon>
        <taxon>Chordata</taxon>
        <taxon>Craniata</taxon>
        <taxon>Vertebrata</taxon>
        <taxon>Euteleostomi</taxon>
        <taxon>Actinopterygii</taxon>
        <taxon>Neopterygii</taxon>
        <taxon>Teleostei</taxon>
        <taxon>Neoteleostei</taxon>
        <taxon>Acanthomorphata</taxon>
        <taxon>Eupercaria</taxon>
        <taxon>Perciformes</taxon>
        <taxon>Notothenioidei</taxon>
        <taxon>Channichthyidae</taxon>
        <taxon>Chaenocephalus</taxon>
    </lineage>
</organism>
<keyword evidence="2" id="KW-1185">Reference proteome</keyword>
<feature type="non-terminal residue" evidence="1">
    <location>
        <position position="81"/>
    </location>
</feature>